<gene>
    <name evidence="3" type="primary">rnhA_2</name>
    <name evidence="3" type="ORF">Q31a_26340</name>
</gene>
<dbReference type="KEGG" id="ahel:Q31a_26340"/>
<protein>
    <submittedName>
        <fullName evidence="3">Ribonuclease HI</fullName>
        <ecNumber evidence="3">3.1.26.4</ecNumber>
    </submittedName>
</protein>
<evidence type="ECO:0000256" key="1">
    <source>
        <dbReference type="SAM" id="MobiDB-lite"/>
    </source>
</evidence>
<proteinExistence type="predicted"/>
<organism evidence="3 4">
    <name type="scientific">Aureliella helgolandensis</name>
    <dbReference type="NCBI Taxonomy" id="2527968"/>
    <lineage>
        <taxon>Bacteria</taxon>
        <taxon>Pseudomonadati</taxon>
        <taxon>Planctomycetota</taxon>
        <taxon>Planctomycetia</taxon>
        <taxon>Pirellulales</taxon>
        <taxon>Pirellulaceae</taxon>
        <taxon>Aureliella</taxon>
    </lineage>
</organism>
<dbReference type="Gene3D" id="3.30.420.10">
    <property type="entry name" value="Ribonuclease H-like superfamily/Ribonuclease H"/>
    <property type="match status" value="1"/>
</dbReference>
<dbReference type="SUPFAM" id="SSF53098">
    <property type="entry name" value="Ribonuclease H-like"/>
    <property type="match status" value="1"/>
</dbReference>
<keyword evidence="3" id="KW-0378">Hydrolase</keyword>
<dbReference type="Pfam" id="PF00075">
    <property type="entry name" value="RNase_H"/>
    <property type="match status" value="1"/>
</dbReference>
<keyword evidence="4" id="KW-1185">Reference proteome</keyword>
<dbReference type="InterPro" id="IPR036397">
    <property type="entry name" value="RNaseH_sf"/>
</dbReference>
<dbReference type="InterPro" id="IPR012337">
    <property type="entry name" value="RNaseH-like_sf"/>
</dbReference>
<dbReference type="InterPro" id="IPR002156">
    <property type="entry name" value="RNaseH_domain"/>
</dbReference>
<accession>A0A518G6U5</accession>
<dbReference type="GO" id="GO:0004523">
    <property type="term" value="F:RNA-DNA hybrid ribonuclease activity"/>
    <property type="evidence" value="ECO:0007669"/>
    <property type="project" value="UniProtKB-EC"/>
</dbReference>
<name>A0A518G6U5_9BACT</name>
<dbReference type="Proteomes" id="UP000318017">
    <property type="component" value="Chromosome"/>
</dbReference>
<dbReference type="RefSeq" id="WP_197356769.1">
    <property type="nucleotide sequence ID" value="NZ_CP036298.1"/>
</dbReference>
<dbReference type="EMBL" id="CP036298">
    <property type="protein sequence ID" value="QDV24318.1"/>
    <property type="molecule type" value="Genomic_DNA"/>
</dbReference>
<evidence type="ECO:0000313" key="3">
    <source>
        <dbReference type="EMBL" id="QDV24318.1"/>
    </source>
</evidence>
<feature type="region of interest" description="Disordered" evidence="1">
    <location>
        <begin position="196"/>
        <end position="219"/>
    </location>
</feature>
<dbReference type="GO" id="GO:0003676">
    <property type="term" value="F:nucleic acid binding"/>
    <property type="evidence" value="ECO:0007669"/>
    <property type="project" value="InterPro"/>
</dbReference>
<evidence type="ECO:0000313" key="4">
    <source>
        <dbReference type="Proteomes" id="UP000318017"/>
    </source>
</evidence>
<reference evidence="3 4" key="1">
    <citation type="submission" date="2019-02" db="EMBL/GenBank/DDBJ databases">
        <title>Deep-cultivation of Planctomycetes and their phenomic and genomic characterization uncovers novel biology.</title>
        <authorList>
            <person name="Wiegand S."/>
            <person name="Jogler M."/>
            <person name="Boedeker C."/>
            <person name="Pinto D."/>
            <person name="Vollmers J."/>
            <person name="Rivas-Marin E."/>
            <person name="Kohn T."/>
            <person name="Peeters S.H."/>
            <person name="Heuer A."/>
            <person name="Rast P."/>
            <person name="Oberbeckmann S."/>
            <person name="Bunk B."/>
            <person name="Jeske O."/>
            <person name="Meyerdierks A."/>
            <person name="Storesund J.E."/>
            <person name="Kallscheuer N."/>
            <person name="Luecker S."/>
            <person name="Lage O.M."/>
            <person name="Pohl T."/>
            <person name="Merkel B.J."/>
            <person name="Hornburger P."/>
            <person name="Mueller R.-W."/>
            <person name="Bruemmer F."/>
            <person name="Labrenz M."/>
            <person name="Spormann A.M."/>
            <person name="Op den Camp H."/>
            <person name="Overmann J."/>
            <person name="Amann R."/>
            <person name="Jetten M.S.M."/>
            <person name="Mascher T."/>
            <person name="Medema M.H."/>
            <person name="Devos D.P."/>
            <person name="Kaster A.-K."/>
            <person name="Ovreas L."/>
            <person name="Rohde M."/>
            <person name="Galperin M.Y."/>
            <person name="Jogler C."/>
        </authorList>
    </citation>
    <scope>NUCLEOTIDE SEQUENCE [LARGE SCALE GENOMIC DNA]</scope>
    <source>
        <strain evidence="3 4">Q31a</strain>
    </source>
</reference>
<feature type="domain" description="RNase H type-1" evidence="2">
    <location>
        <begin position="22"/>
        <end position="138"/>
    </location>
</feature>
<dbReference type="AlphaFoldDB" id="A0A518G6U5"/>
<sequence length="260" mass="28979">MVMAQPHFLLFCDTHLAQPSSYADSATPRRLGVGRWHFVLERLDGPERLEVADSETQVNGDRLALLSVVRGLEALEGPSQVTLVTTSRYVSRGLRYGLNTWRESDYTWERFGVQKPIRNADLWQRIDRAMEYHAIICRLIQSNVQAQSQTGPSVQEAAPAAGEVVVLGGDASQADARNSLPVQQAAARCYEPDTTRPALGTVAGQGRGAEAVPPREAERGRQISTLRNVTKNQDPWWQMAAPWIKWARGRMQPRPVFYGT</sequence>
<evidence type="ECO:0000259" key="2">
    <source>
        <dbReference type="Pfam" id="PF00075"/>
    </source>
</evidence>
<dbReference type="EC" id="3.1.26.4" evidence="3"/>